<dbReference type="Gene3D" id="3.30.450.20">
    <property type="entry name" value="PAS domain"/>
    <property type="match status" value="1"/>
</dbReference>
<dbReference type="GO" id="GO:0009584">
    <property type="term" value="P:detection of visible light"/>
    <property type="evidence" value="ECO:0007669"/>
    <property type="project" value="InterPro"/>
</dbReference>
<dbReference type="SUPFAM" id="SSF55781">
    <property type="entry name" value="GAF domain-like"/>
    <property type="match status" value="2"/>
</dbReference>
<gene>
    <name evidence="7" type="ORF">SAMN05421867_10774</name>
</gene>
<dbReference type="Pfam" id="PF01590">
    <property type="entry name" value="GAF"/>
    <property type="match status" value="1"/>
</dbReference>
<keyword evidence="5" id="KW-0675">Receptor</keyword>
<dbReference type="InterPro" id="IPR016132">
    <property type="entry name" value="Phyto_chromo_attachment"/>
</dbReference>
<evidence type="ECO:0000256" key="4">
    <source>
        <dbReference type="ARBA" id="ARBA00022991"/>
    </source>
</evidence>
<dbReference type="Pfam" id="PF00360">
    <property type="entry name" value="PHY"/>
    <property type="match status" value="1"/>
</dbReference>
<dbReference type="Proteomes" id="UP000199012">
    <property type="component" value="Unassembled WGS sequence"/>
</dbReference>
<dbReference type="Gene3D" id="3.60.40.10">
    <property type="entry name" value="PPM-type phosphatase domain"/>
    <property type="match status" value="1"/>
</dbReference>
<dbReference type="AlphaFoldDB" id="A0A1I0YCU6"/>
<dbReference type="PROSITE" id="PS50046">
    <property type="entry name" value="PHYTOCHROME_2"/>
    <property type="match status" value="1"/>
</dbReference>
<evidence type="ECO:0000313" key="8">
    <source>
        <dbReference type="Proteomes" id="UP000199012"/>
    </source>
</evidence>
<dbReference type="InterPro" id="IPR013515">
    <property type="entry name" value="Phytochrome_cen-reg"/>
</dbReference>
<dbReference type="InterPro" id="IPR035965">
    <property type="entry name" value="PAS-like_dom_sf"/>
</dbReference>
<name>A0A1I0YCU6_9CELL</name>
<dbReference type="PRINTS" id="PR01033">
    <property type="entry name" value="PHYTOCHROME"/>
</dbReference>
<keyword evidence="3" id="KW-0378">Hydrolase</keyword>
<evidence type="ECO:0000256" key="1">
    <source>
        <dbReference type="ARBA" id="ARBA00022543"/>
    </source>
</evidence>
<feature type="domain" description="Phytochrome chromophore attachment site" evidence="6">
    <location>
        <begin position="148"/>
        <end position="307"/>
    </location>
</feature>
<evidence type="ECO:0000256" key="3">
    <source>
        <dbReference type="ARBA" id="ARBA00022801"/>
    </source>
</evidence>
<dbReference type="Pfam" id="PF07228">
    <property type="entry name" value="SpoIIE"/>
    <property type="match status" value="1"/>
</dbReference>
<dbReference type="Gene3D" id="3.30.450.40">
    <property type="match status" value="1"/>
</dbReference>
<dbReference type="Gene3D" id="3.30.450.270">
    <property type="match status" value="1"/>
</dbReference>
<dbReference type="InterPro" id="IPR036457">
    <property type="entry name" value="PPM-type-like_dom_sf"/>
</dbReference>
<dbReference type="SMART" id="SM00331">
    <property type="entry name" value="PP2C_SIG"/>
    <property type="match status" value="1"/>
</dbReference>
<dbReference type="OrthoDB" id="23692at2"/>
<keyword evidence="2" id="KW-0716">Sensory transduction</keyword>
<dbReference type="InterPro" id="IPR001294">
    <property type="entry name" value="Phytochrome"/>
</dbReference>
<dbReference type="InterPro" id="IPR043150">
    <property type="entry name" value="Phytochrome_PHY_sf"/>
</dbReference>
<dbReference type="PANTHER" id="PTHR43156:SF2">
    <property type="entry name" value="STAGE II SPORULATION PROTEIN E"/>
    <property type="match status" value="1"/>
</dbReference>
<sequence length="749" mass="78869">MMDAVTDLTVPLVPEGTPVVDCADEPIRVPGSVQPHGVLLAVDPGSLRVVVASGTTAEHLGLPTEAVLGRPLGDALGDALGELRLDEEAVDPQPLDVVVAGRLRSFEALVHRSDDLLVVELEPRMPATGDGSLRGARPALRQMQRAGTPEQVVGILAAEVRAITGFDRVMVYRFDADWNGEVVAEEAAPGLEPFLGLHYPASDIPAQARALYAAQWLRSIPDARYTASPLVPPVVPSTGRPLDLSNAALRSVSPVHLEYLANMGVRASMSVSLLVHGRLWGLVACHHYAGPHYPTPTQRSAAEFLARTGSLLLQGKEDEARYVDSMALAVSSAELTRALSASPRDPLGALTADDALLELVEGATGCAVRVDGQLRLLGRTPGPADVDALVDLLWTRRTGTVAVSALLREFPGSDLVGRLTDVASGVLGVRPSASGSRDVVLWFRPEVLKEVHWAGDPYAKGLEATPAGLRLTPRASFAAWVEQVRGTSEPWTPAQVAAAEALVRDLDEAVARQRAEDERVAATLQRIVLTERPPLPDGYALAQHYQPSGASVLGGDWYDITTLPDGRTAFLVGDVAGHGMSVAAITAQVRHALRAYLVDEGAADRALTRLNEVIADLVPGELATVVAAELDPVTGGIVVTRAGHLPPLHVRADGAAFVEGARGAPLGVPDREGRGYVQATATLAPGDCLVLFTDGLVEARGSLLADGLEDMRRRAAGIGPDRDALVAGLPRSAPGTGDDLTVLVLQRVP</sequence>
<dbReference type="PANTHER" id="PTHR43156">
    <property type="entry name" value="STAGE II SPORULATION PROTEIN E-RELATED"/>
    <property type="match status" value="1"/>
</dbReference>
<dbReference type="InterPro" id="IPR013654">
    <property type="entry name" value="PAS_2"/>
</dbReference>
<evidence type="ECO:0000259" key="6">
    <source>
        <dbReference type="PROSITE" id="PS50046"/>
    </source>
</evidence>
<dbReference type="SUPFAM" id="SSF55785">
    <property type="entry name" value="PYP-like sensor domain (PAS domain)"/>
    <property type="match status" value="1"/>
</dbReference>
<keyword evidence="1" id="KW-0600">Photoreceptor protein</keyword>
<dbReference type="SUPFAM" id="SSF81606">
    <property type="entry name" value="PP2C-like"/>
    <property type="match status" value="1"/>
</dbReference>
<dbReference type="InterPro" id="IPR029016">
    <property type="entry name" value="GAF-like_dom_sf"/>
</dbReference>
<accession>A0A1I0YCU6</accession>
<dbReference type="GO" id="GO:0006355">
    <property type="term" value="P:regulation of DNA-templated transcription"/>
    <property type="evidence" value="ECO:0007669"/>
    <property type="project" value="InterPro"/>
</dbReference>
<dbReference type="Pfam" id="PF08446">
    <property type="entry name" value="PAS_2"/>
    <property type="match status" value="1"/>
</dbReference>
<keyword evidence="4" id="KW-0157">Chromophore</keyword>
<dbReference type="STRING" id="988821.SAMN05421867_10774"/>
<dbReference type="GO" id="GO:0009881">
    <property type="term" value="F:photoreceptor activity"/>
    <property type="evidence" value="ECO:0007669"/>
    <property type="project" value="UniProtKB-KW"/>
</dbReference>
<protein>
    <submittedName>
        <fullName evidence="7">PAS fold-containing protein</fullName>
    </submittedName>
</protein>
<proteinExistence type="predicted"/>
<dbReference type="InterPro" id="IPR001932">
    <property type="entry name" value="PPM-type_phosphatase-like_dom"/>
</dbReference>
<reference evidence="7 8" key="1">
    <citation type="submission" date="2016-10" db="EMBL/GenBank/DDBJ databases">
        <authorList>
            <person name="de Groot N.N."/>
        </authorList>
    </citation>
    <scope>NUCLEOTIDE SEQUENCE [LARGE SCALE GENOMIC DNA]</scope>
    <source>
        <strain evidence="7 8">CGMCC 4.6945</strain>
    </source>
</reference>
<dbReference type="InterPro" id="IPR052016">
    <property type="entry name" value="Bact_Sigma-Reg"/>
</dbReference>
<dbReference type="SMART" id="SM00065">
    <property type="entry name" value="GAF"/>
    <property type="match status" value="1"/>
</dbReference>
<keyword evidence="8" id="KW-1185">Reference proteome</keyword>
<organism evidence="7 8">
    <name type="scientific">Cellulomonas marina</name>
    <dbReference type="NCBI Taxonomy" id="988821"/>
    <lineage>
        <taxon>Bacteria</taxon>
        <taxon>Bacillati</taxon>
        <taxon>Actinomycetota</taxon>
        <taxon>Actinomycetes</taxon>
        <taxon>Micrococcales</taxon>
        <taxon>Cellulomonadaceae</taxon>
        <taxon>Cellulomonas</taxon>
    </lineage>
</organism>
<evidence type="ECO:0000256" key="2">
    <source>
        <dbReference type="ARBA" id="ARBA00022606"/>
    </source>
</evidence>
<evidence type="ECO:0000313" key="7">
    <source>
        <dbReference type="EMBL" id="SFB11215.1"/>
    </source>
</evidence>
<dbReference type="InterPro" id="IPR003018">
    <property type="entry name" value="GAF"/>
</dbReference>
<dbReference type="EMBL" id="FOKA01000007">
    <property type="protein sequence ID" value="SFB11215.1"/>
    <property type="molecule type" value="Genomic_DNA"/>
</dbReference>
<dbReference type="GO" id="GO:0016791">
    <property type="term" value="F:phosphatase activity"/>
    <property type="evidence" value="ECO:0007669"/>
    <property type="project" value="TreeGrafter"/>
</dbReference>
<evidence type="ECO:0000256" key="5">
    <source>
        <dbReference type="ARBA" id="ARBA00023170"/>
    </source>
</evidence>